<comment type="caution">
    <text evidence="1">The sequence shown here is derived from an EMBL/GenBank/DDBJ whole genome shotgun (WGS) entry which is preliminary data.</text>
</comment>
<dbReference type="EMBL" id="JAWZSR010000002">
    <property type="protein sequence ID" value="MDX8045442.1"/>
    <property type="molecule type" value="Genomic_DNA"/>
</dbReference>
<sequence>MSISRIKDLRKSKLKVVEKYNAQIKQIENDDKYAPGYKQQQINEIKEKRDGEKQEHHTKITELLNKGKKEVQDKLSKAEFEGASEKSLMRKLIMEQRNASLERRLLHQYKDNAKGLYPKMKDEVENKSLNAPAYINAYIQLEANPMKAAQVEELEREYQQNTLNAMQKDYQKDLESYEQQEAEYQQELGDDAFANVMNKYQ</sequence>
<gene>
    <name evidence="1" type="ORF">SH601_05510</name>
</gene>
<keyword evidence="2" id="KW-1185">Reference proteome</keyword>
<organism evidence="1 2">
    <name type="scientific">Gracilibacillus pellucidus</name>
    <dbReference type="NCBI Taxonomy" id="3095368"/>
    <lineage>
        <taxon>Bacteria</taxon>
        <taxon>Bacillati</taxon>
        <taxon>Bacillota</taxon>
        <taxon>Bacilli</taxon>
        <taxon>Bacillales</taxon>
        <taxon>Bacillaceae</taxon>
        <taxon>Gracilibacillus</taxon>
    </lineage>
</organism>
<name>A0ACC6M3D5_9BACI</name>
<reference evidence="1" key="1">
    <citation type="submission" date="2023-11" db="EMBL/GenBank/DDBJ databases">
        <title>Gracilibacillus pellucida a moderately halophilic bacterium isolated from saline soil in Xinjiang province.</title>
        <authorList>
            <person name="Zhang Z."/>
            <person name="Tan F."/>
            <person name="Wang Y."/>
            <person name="Xia M."/>
        </authorList>
    </citation>
    <scope>NUCLEOTIDE SEQUENCE</scope>
    <source>
        <strain evidence="1">S3-1-1</strain>
    </source>
</reference>
<proteinExistence type="predicted"/>
<protein>
    <submittedName>
        <fullName evidence="1">Uncharacterized protein</fullName>
    </submittedName>
</protein>
<evidence type="ECO:0000313" key="2">
    <source>
        <dbReference type="Proteomes" id="UP001277972"/>
    </source>
</evidence>
<evidence type="ECO:0000313" key="1">
    <source>
        <dbReference type="EMBL" id="MDX8045442.1"/>
    </source>
</evidence>
<dbReference type="Proteomes" id="UP001277972">
    <property type="component" value="Unassembled WGS sequence"/>
</dbReference>
<accession>A0ACC6M3D5</accession>